<keyword evidence="3" id="KW-1185">Reference proteome</keyword>
<dbReference type="EMBL" id="MU251626">
    <property type="protein sequence ID" value="KAG9231075.1"/>
    <property type="molecule type" value="Genomic_DNA"/>
</dbReference>
<dbReference type="Proteomes" id="UP000824998">
    <property type="component" value="Unassembled WGS sequence"/>
</dbReference>
<evidence type="ECO:0000313" key="3">
    <source>
        <dbReference type="Proteomes" id="UP000824998"/>
    </source>
</evidence>
<keyword evidence="1" id="KW-0732">Signal</keyword>
<accession>A0A9P8C2K9</accession>
<comment type="caution">
    <text evidence="2">The sequence shown here is derived from an EMBL/GenBank/DDBJ whole genome shotgun (WGS) entry which is preliminary data.</text>
</comment>
<gene>
    <name evidence="2" type="ORF">BJ875DRAFT_132986</name>
</gene>
<sequence length="127" mass="13685">MQFSAIFAAAALAITTVSAAPAVLETRAPEGLLDFYDKTGCKPEDKCVIDFRLQRGCQPIPAGCRYGTKLTTLGLRCTVKLHIDGACQDTNNVITLMPAELDQCRQPSDVFGIQSVFTSCDDSIILP</sequence>
<evidence type="ECO:0000313" key="2">
    <source>
        <dbReference type="EMBL" id="KAG9231075.1"/>
    </source>
</evidence>
<protein>
    <submittedName>
        <fullName evidence="2">Uncharacterized protein</fullName>
    </submittedName>
</protein>
<dbReference type="AlphaFoldDB" id="A0A9P8C2K9"/>
<feature type="signal peptide" evidence="1">
    <location>
        <begin position="1"/>
        <end position="19"/>
    </location>
</feature>
<organism evidence="2 3">
    <name type="scientific">Amylocarpus encephaloides</name>
    <dbReference type="NCBI Taxonomy" id="45428"/>
    <lineage>
        <taxon>Eukaryota</taxon>
        <taxon>Fungi</taxon>
        <taxon>Dikarya</taxon>
        <taxon>Ascomycota</taxon>
        <taxon>Pezizomycotina</taxon>
        <taxon>Leotiomycetes</taxon>
        <taxon>Helotiales</taxon>
        <taxon>Helotiales incertae sedis</taxon>
        <taxon>Amylocarpus</taxon>
    </lineage>
</organism>
<evidence type="ECO:0000256" key="1">
    <source>
        <dbReference type="SAM" id="SignalP"/>
    </source>
</evidence>
<feature type="chain" id="PRO_5040258334" evidence="1">
    <location>
        <begin position="20"/>
        <end position="127"/>
    </location>
</feature>
<reference evidence="2" key="1">
    <citation type="journal article" date="2021" name="IMA Fungus">
        <title>Genomic characterization of three marine fungi, including Emericellopsis atlantica sp. nov. with signatures of a generalist lifestyle and marine biomass degradation.</title>
        <authorList>
            <person name="Hagestad O.C."/>
            <person name="Hou L."/>
            <person name="Andersen J.H."/>
            <person name="Hansen E.H."/>
            <person name="Altermark B."/>
            <person name="Li C."/>
            <person name="Kuhnert E."/>
            <person name="Cox R.J."/>
            <person name="Crous P.W."/>
            <person name="Spatafora J.W."/>
            <person name="Lail K."/>
            <person name="Amirebrahimi M."/>
            <person name="Lipzen A."/>
            <person name="Pangilinan J."/>
            <person name="Andreopoulos W."/>
            <person name="Hayes R.D."/>
            <person name="Ng V."/>
            <person name="Grigoriev I.V."/>
            <person name="Jackson S.A."/>
            <person name="Sutton T.D.S."/>
            <person name="Dobson A.D.W."/>
            <person name="Rama T."/>
        </authorList>
    </citation>
    <scope>NUCLEOTIDE SEQUENCE</scope>
    <source>
        <strain evidence="2">TRa018bII</strain>
    </source>
</reference>
<name>A0A9P8C2K9_9HELO</name>
<proteinExistence type="predicted"/>